<dbReference type="Pfam" id="PF04157">
    <property type="entry name" value="EAP30"/>
    <property type="match status" value="1"/>
</dbReference>
<dbReference type="GO" id="GO:0043328">
    <property type="term" value="P:protein transport to vacuole involved in ubiquitin-dependent protein catabolic process via the multivesicular body sorting pathway"/>
    <property type="evidence" value="ECO:0007669"/>
    <property type="project" value="UniProtKB-UniRule"/>
</dbReference>
<keyword evidence="1" id="KW-0963">Cytoplasm</keyword>
<dbReference type="GO" id="GO:0043130">
    <property type="term" value="F:ubiquitin binding"/>
    <property type="evidence" value="ECO:0007669"/>
    <property type="project" value="UniProtKB-UniRule"/>
</dbReference>
<keyword evidence="1" id="KW-0653">Protein transport</keyword>
<sequence>DVVYYITHPTEIYHLHQELIRALELNDQCSVVGSSGSLGGITRLTCMKMERIEDADALLSNAITDLSLLKRKSQKMLDIARHLQTDDRPLSKTFEALGVLAFEDEFEVANSCSADDIIRIIMNKKGVILLQDLFCAVNRLRLSRLLTPRELYAQVEILQGKGVCRIVEINGVRAVISKKCACCLQHIALMVAGGPITALQLSESQGMSVVDAEYTLLYAELEGTVTRDGEAYCLQYYNNPFVT</sequence>
<feature type="non-terminal residue" evidence="2">
    <location>
        <position position="1"/>
    </location>
</feature>
<keyword evidence="1" id="KW-0967">Endosome</keyword>
<organism evidence="2">
    <name type="scientific">Amblyomma aureolatum</name>
    <dbReference type="NCBI Taxonomy" id="187763"/>
    <lineage>
        <taxon>Eukaryota</taxon>
        <taxon>Metazoa</taxon>
        <taxon>Ecdysozoa</taxon>
        <taxon>Arthropoda</taxon>
        <taxon>Chelicerata</taxon>
        <taxon>Arachnida</taxon>
        <taxon>Acari</taxon>
        <taxon>Parasitiformes</taxon>
        <taxon>Ixodida</taxon>
        <taxon>Ixodoidea</taxon>
        <taxon>Ixodidae</taxon>
        <taxon>Amblyomminae</taxon>
        <taxon>Amblyomma</taxon>
    </lineage>
</organism>
<dbReference type="AlphaFoldDB" id="A0A1E1XHF8"/>
<dbReference type="EMBL" id="GFAC01000659">
    <property type="protein sequence ID" value="JAT98529.1"/>
    <property type="molecule type" value="mRNA"/>
</dbReference>
<name>A0A1E1XHF8_9ACAR</name>
<protein>
    <recommendedName>
        <fullName evidence="1">Vacuolar protein-sorting-associated protein 36</fullName>
    </recommendedName>
    <alternativeName>
        <fullName evidence="1">ESCRT-II complex subunit VPS36</fullName>
    </alternativeName>
</protein>
<comment type="subcellular location">
    <subcellularLocation>
        <location evidence="1">Cytoplasm</location>
    </subcellularLocation>
    <subcellularLocation>
        <location evidence="1">Endosome</location>
    </subcellularLocation>
</comment>
<dbReference type="InterPro" id="IPR037855">
    <property type="entry name" value="Vps36"/>
</dbReference>
<dbReference type="PANTHER" id="PTHR13128:SF12">
    <property type="entry name" value="VACUOLAR PROTEIN-SORTING-ASSOCIATED PROTEIN 36"/>
    <property type="match status" value="1"/>
</dbReference>
<accession>A0A1E1XHF8</accession>
<keyword evidence="1" id="KW-0813">Transport</keyword>
<comment type="function">
    <text evidence="1">Component of the ESCRT-II complex (endosomal sorting complex required for transport II), which is required for multivesicular body (MVB) formation and sorting of endosomal cargo proteins into MVBs.</text>
</comment>
<dbReference type="GO" id="GO:0032266">
    <property type="term" value="F:phosphatidylinositol-3-phosphate binding"/>
    <property type="evidence" value="ECO:0007669"/>
    <property type="project" value="UniProtKB-UniRule"/>
</dbReference>
<evidence type="ECO:0000256" key="1">
    <source>
        <dbReference type="RuleBase" id="RU367095"/>
    </source>
</evidence>
<proteinExistence type="evidence at transcript level"/>
<dbReference type="InterPro" id="IPR036390">
    <property type="entry name" value="WH_DNA-bd_sf"/>
</dbReference>
<reference evidence="2" key="1">
    <citation type="journal article" date="2017" name="Front. Cell. Infect. Microbiol.">
        <title>The Distinct Transcriptional Response of the Midgut of Amblyomma sculptum and Amblyomma aureolatum Ticks to Rickettsia rickettsii Correlates to Their Differences in Susceptibility to Infection.</title>
        <authorList>
            <person name="Martins L.A."/>
            <person name="Galletti M.F.B.M."/>
            <person name="Ribeiro J.M."/>
            <person name="Fujita A."/>
            <person name="Costa F.B."/>
            <person name="Labruna M.B."/>
            <person name="Daffre S."/>
            <person name="Fogaca A.C."/>
        </authorList>
    </citation>
    <scope>NUCLEOTIDE SEQUENCE</scope>
</reference>
<dbReference type="GO" id="GO:0000814">
    <property type="term" value="C:ESCRT II complex"/>
    <property type="evidence" value="ECO:0007669"/>
    <property type="project" value="UniProtKB-UniRule"/>
</dbReference>
<evidence type="ECO:0000313" key="2">
    <source>
        <dbReference type="EMBL" id="JAT98529.1"/>
    </source>
</evidence>
<dbReference type="Gene3D" id="1.10.10.10">
    <property type="entry name" value="Winged helix-like DNA-binding domain superfamily/Winged helix DNA-binding domain"/>
    <property type="match status" value="2"/>
</dbReference>
<dbReference type="InterPro" id="IPR040608">
    <property type="entry name" value="Snf8/Vps36"/>
</dbReference>
<dbReference type="SUPFAM" id="SSF46785">
    <property type="entry name" value="Winged helix' DNA-binding domain"/>
    <property type="match status" value="1"/>
</dbReference>
<dbReference type="InterPro" id="IPR036388">
    <property type="entry name" value="WH-like_DNA-bd_sf"/>
</dbReference>
<comment type="subunit">
    <text evidence="1">Component of the endosomal sorting complex required for transport II (ESCRT-II).</text>
</comment>
<comment type="similarity">
    <text evidence="1">Belongs to the VPS36 family.</text>
</comment>
<dbReference type="PANTHER" id="PTHR13128">
    <property type="entry name" value="VACUOLAR PROTEIN-SORTING-ASSOCIATED PROTEIN 36"/>
    <property type="match status" value="1"/>
</dbReference>
<dbReference type="GO" id="GO:0031902">
    <property type="term" value="C:late endosome membrane"/>
    <property type="evidence" value="ECO:0007669"/>
    <property type="project" value="UniProtKB-UniRule"/>
</dbReference>